<keyword evidence="5" id="KW-0274">FAD</keyword>
<accession>A0A364NQI2</accession>
<dbReference type="GO" id="GO:0071949">
    <property type="term" value="F:FAD binding"/>
    <property type="evidence" value="ECO:0007669"/>
    <property type="project" value="InterPro"/>
</dbReference>
<organism evidence="10 11">
    <name type="scientific">Nitrincola tibetensis</name>
    <dbReference type="NCBI Taxonomy" id="2219697"/>
    <lineage>
        <taxon>Bacteria</taxon>
        <taxon>Pseudomonadati</taxon>
        <taxon>Pseudomonadota</taxon>
        <taxon>Gammaproteobacteria</taxon>
        <taxon>Oceanospirillales</taxon>
        <taxon>Oceanospirillaceae</taxon>
        <taxon>Nitrincola</taxon>
    </lineage>
</organism>
<comment type="similarity">
    <text evidence="3">Belongs to the UbiH/COQ6 family.</text>
</comment>
<proteinExistence type="inferred from homology"/>
<name>A0A364NQI2_9GAMM</name>
<gene>
    <name evidence="10" type="primary">ubiF</name>
    <name evidence="10" type="synonym">yleB</name>
    <name evidence="10" type="ORF">DN062_03485</name>
</gene>
<evidence type="ECO:0000256" key="5">
    <source>
        <dbReference type="ARBA" id="ARBA00022827"/>
    </source>
</evidence>
<comment type="cofactor">
    <cofactor evidence="1">
        <name>FAD</name>
        <dbReference type="ChEBI" id="CHEBI:57692"/>
    </cofactor>
</comment>
<evidence type="ECO:0000256" key="4">
    <source>
        <dbReference type="ARBA" id="ARBA00022630"/>
    </source>
</evidence>
<keyword evidence="7" id="KW-0503">Monooxygenase</keyword>
<dbReference type="EMBL" id="QKRX01000002">
    <property type="protein sequence ID" value="RAU19333.1"/>
    <property type="molecule type" value="Genomic_DNA"/>
</dbReference>
<dbReference type="GO" id="GO:0006744">
    <property type="term" value="P:ubiquinone biosynthetic process"/>
    <property type="evidence" value="ECO:0007669"/>
    <property type="project" value="UniProtKB-UniPathway"/>
</dbReference>
<comment type="caution">
    <text evidence="10">The sequence shown here is derived from an EMBL/GenBank/DDBJ whole genome shotgun (WGS) entry which is preliminary data.</text>
</comment>
<dbReference type="RefSeq" id="WP_112157560.1">
    <property type="nucleotide sequence ID" value="NZ_QKRX01000002.1"/>
</dbReference>
<dbReference type="InterPro" id="IPR002938">
    <property type="entry name" value="FAD-bd"/>
</dbReference>
<dbReference type="GO" id="GO:0008682">
    <property type="term" value="F:3-demethoxyubiquinol 3-hydroxylase activity"/>
    <property type="evidence" value="ECO:0007669"/>
    <property type="project" value="TreeGrafter"/>
</dbReference>
<evidence type="ECO:0000256" key="3">
    <source>
        <dbReference type="ARBA" id="ARBA00005349"/>
    </source>
</evidence>
<dbReference type="InterPro" id="IPR036188">
    <property type="entry name" value="FAD/NAD-bd_sf"/>
</dbReference>
<dbReference type="UniPathway" id="UPA00232"/>
<keyword evidence="6" id="KW-0560">Oxidoreductase</keyword>
<feature type="domain" description="FAD-binding" evidence="9">
    <location>
        <begin position="6"/>
        <end position="341"/>
    </location>
</feature>
<evidence type="ECO:0000313" key="10">
    <source>
        <dbReference type="EMBL" id="RAU19333.1"/>
    </source>
</evidence>
<dbReference type="PRINTS" id="PR00420">
    <property type="entry name" value="RNGMNOXGNASE"/>
</dbReference>
<dbReference type="InterPro" id="IPR051205">
    <property type="entry name" value="UbiH/COQ6_monooxygenase"/>
</dbReference>
<reference evidence="10 11" key="1">
    <citation type="submission" date="2018-06" db="EMBL/GenBank/DDBJ databases">
        <title>Nitrincola tibetense sp. nov., isolated from Lake XuguoCo on Tibetan Plateau.</title>
        <authorList>
            <person name="Xing P."/>
        </authorList>
    </citation>
    <scope>NUCLEOTIDE SEQUENCE [LARGE SCALE GENOMIC DNA]</scope>
    <source>
        <strain evidence="11">xg18</strain>
    </source>
</reference>
<dbReference type="Proteomes" id="UP000250744">
    <property type="component" value="Unassembled WGS sequence"/>
</dbReference>
<comment type="pathway">
    <text evidence="2">Cofactor biosynthesis; ubiquinone biosynthesis.</text>
</comment>
<evidence type="ECO:0000313" key="11">
    <source>
        <dbReference type="Proteomes" id="UP000250744"/>
    </source>
</evidence>
<evidence type="ECO:0000256" key="2">
    <source>
        <dbReference type="ARBA" id="ARBA00004749"/>
    </source>
</evidence>
<sequence>MKKGQYDIIIVGGGMVGSAIACALGGSRYSVAVLENQYPAPFSFEQPHDLRVSAISVASETLLRNVGAWEGITSRRLCPYRRMKVWESDADKAATEFNSTDINEPYLGNIVENRIVQLALLERLSEFDNVDLLCPVKTQSIDYSPGSSIVTLEDGQELIGRLLIGADGGSSNVRQAAGIGVTQWDYAQHALIASVKTAYPQQDITWQQFTPTGPLAFLPLSGSHASLVWYNTPNDVKRLLALDDDAFNRALHEQFPSCLGKIDAILERGFFPLRRQHAHRYVDDGVALVGDAAHMIHPLAGQGVNIGFLDAAAISACLLDAQDQQDFYSMAWLARYEKERRHPNLLMMQSMDFFYRAFSNRILPIKLLRNIGLGVAGRLPFAKEHVMRLAMGIEGQLPELSRRFG</sequence>
<evidence type="ECO:0000256" key="8">
    <source>
        <dbReference type="ARBA" id="ARBA00065734"/>
    </source>
</evidence>
<dbReference type="PROSITE" id="PS01304">
    <property type="entry name" value="UBIH"/>
    <property type="match status" value="1"/>
</dbReference>
<evidence type="ECO:0000256" key="1">
    <source>
        <dbReference type="ARBA" id="ARBA00001974"/>
    </source>
</evidence>
<dbReference type="OrthoDB" id="9769565at2"/>
<dbReference type="InterPro" id="IPR010971">
    <property type="entry name" value="UbiH/COQ6"/>
</dbReference>
<dbReference type="PROSITE" id="PS51257">
    <property type="entry name" value="PROKAR_LIPOPROTEIN"/>
    <property type="match status" value="1"/>
</dbReference>
<evidence type="ECO:0000256" key="7">
    <source>
        <dbReference type="ARBA" id="ARBA00023033"/>
    </source>
</evidence>
<dbReference type="Gene3D" id="3.50.50.60">
    <property type="entry name" value="FAD/NAD(P)-binding domain"/>
    <property type="match status" value="2"/>
</dbReference>
<dbReference type="FunFam" id="3.50.50.60:FF:000021">
    <property type="entry name" value="Ubiquinone biosynthesis monooxygenase COQ6"/>
    <property type="match status" value="1"/>
</dbReference>
<dbReference type="AlphaFoldDB" id="A0A364NQI2"/>
<keyword evidence="11" id="KW-1185">Reference proteome</keyword>
<dbReference type="SUPFAM" id="SSF51905">
    <property type="entry name" value="FAD/NAD(P)-binding domain"/>
    <property type="match status" value="1"/>
</dbReference>
<comment type="subunit">
    <text evidence="8">Component of the Ubi complex metabolon, which regroups five ubiquinone biosynthesis proteins (UbiE, UbiF, UbiG, UbiH and UbiI) and two accessory factors (UbiK and the lipid-binding protein UbiJ).</text>
</comment>
<dbReference type="NCBIfam" id="TIGR01988">
    <property type="entry name" value="Ubi-OHases"/>
    <property type="match status" value="1"/>
</dbReference>
<dbReference type="PANTHER" id="PTHR43876:SF10">
    <property type="entry name" value="3-DEMETHOXYUBIQUINOL 3-HYDROXYLASE"/>
    <property type="match status" value="1"/>
</dbReference>
<dbReference type="GO" id="GO:0110142">
    <property type="term" value="C:ubiquinone biosynthesis complex"/>
    <property type="evidence" value="ECO:0007669"/>
    <property type="project" value="UniProtKB-ARBA"/>
</dbReference>
<evidence type="ECO:0000256" key="6">
    <source>
        <dbReference type="ARBA" id="ARBA00023002"/>
    </source>
</evidence>
<evidence type="ECO:0000259" key="9">
    <source>
        <dbReference type="Pfam" id="PF01494"/>
    </source>
</evidence>
<protein>
    <submittedName>
        <fullName evidence="10">2-octaprenyl-3-methyl-6-methoxy-1,4-benzoquinol hydroxylase</fullName>
    </submittedName>
</protein>
<dbReference type="InterPro" id="IPR018168">
    <property type="entry name" value="Ubi_Hdrlase_CS"/>
</dbReference>
<keyword evidence="4" id="KW-0285">Flavoprotein</keyword>
<dbReference type="Pfam" id="PF01494">
    <property type="entry name" value="FAD_binding_3"/>
    <property type="match status" value="1"/>
</dbReference>
<dbReference type="PANTHER" id="PTHR43876">
    <property type="entry name" value="UBIQUINONE BIOSYNTHESIS MONOOXYGENASE COQ6, MITOCHONDRIAL"/>
    <property type="match status" value="1"/>
</dbReference>